<reference evidence="4" key="1">
    <citation type="submission" date="2021-02" db="EMBL/GenBank/DDBJ databases">
        <authorList>
            <person name="Nowell W R."/>
        </authorList>
    </citation>
    <scope>NUCLEOTIDE SEQUENCE</scope>
</reference>
<keyword evidence="2" id="KW-0732">Signal</keyword>
<feature type="transmembrane region" description="Helical" evidence="1">
    <location>
        <begin position="360"/>
        <end position="382"/>
    </location>
</feature>
<evidence type="ECO:0000313" key="3">
    <source>
        <dbReference type="EMBL" id="CAF1319714.1"/>
    </source>
</evidence>
<name>A0A815FL28_ADIRI</name>
<sequence length="384" mass="42700">MDKLLMMLTMVSLLGFGDADSSQSVSCTTNPTWSPNGLIVAGGNNDSVYRDFRPFDFAFDSQHNVYVADPDETQILMYPYNYTIGQVPTVVVSNVSCQALYIDNYDNLYFGDRGSVKILNRTTGNVTVFTNSYYSKIFQEYQPLVSPSDLYIDSKSRLYVSDRGMRVIRYLLDQPNNSTVLTDASSGPGISQCIFIDETDNNAFYTCIWPSTIVKFTNDGANWTTVADGKTLASNTSANVSLSFDSVIVDSLTQQLYISDGINHRIIRWSLSNSSQQGQVIIQLPNTTSPRRIRLDKDKNLYVGAIDDVTRGQVLKYINCNPNQTIMMTTSTTTATTYTSMTTTTSIANSTSNVAAMNSVAWNVATLYIFVSITMIIHFLYFMA</sequence>
<gene>
    <name evidence="4" type="ORF">EDS130_LOCUS32043</name>
    <name evidence="3" type="ORF">XAT740_LOCUS29843</name>
</gene>
<dbReference type="Gene3D" id="2.120.10.30">
    <property type="entry name" value="TolB, C-terminal domain"/>
    <property type="match status" value="2"/>
</dbReference>
<dbReference type="AlphaFoldDB" id="A0A815FL28"/>
<keyword evidence="5" id="KW-1185">Reference proteome</keyword>
<dbReference type="EMBL" id="CAJNOJ010000241">
    <property type="protein sequence ID" value="CAF1328267.1"/>
    <property type="molecule type" value="Genomic_DNA"/>
</dbReference>
<evidence type="ECO:0000313" key="5">
    <source>
        <dbReference type="Proteomes" id="UP000663828"/>
    </source>
</evidence>
<evidence type="ECO:0000256" key="1">
    <source>
        <dbReference type="SAM" id="Phobius"/>
    </source>
</evidence>
<dbReference type="Proteomes" id="UP000663828">
    <property type="component" value="Unassembled WGS sequence"/>
</dbReference>
<feature type="signal peptide" evidence="2">
    <location>
        <begin position="1"/>
        <end position="19"/>
    </location>
</feature>
<dbReference type="OrthoDB" id="10402441at2759"/>
<organism evidence="4 6">
    <name type="scientific">Adineta ricciae</name>
    <name type="common">Rotifer</name>
    <dbReference type="NCBI Taxonomy" id="249248"/>
    <lineage>
        <taxon>Eukaryota</taxon>
        <taxon>Metazoa</taxon>
        <taxon>Spiralia</taxon>
        <taxon>Gnathifera</taxon>
        <taxon>Rotifera</taxon>
        <taxon>Eurotatoria</taxon>
        <taxon>Bdelloidea</taxon>
        <taxon>Adinetida</taxon>
        <taxon>Adinetidae</taxon>
        <taxon>Adineta</taxon>
    </lineage>
</organism>
<keyword evidence="1" id="KW-0472">Membrane</keyword>
<dbReference type="Proteomes" id="UP000663852">
    <property type="component" value="Unassembled WGS sequence"/>
</dbReference>
<comment type="caution">
    <text evidence="4">The sequence shown here is derived from an EMBL/GenBank/DDBJ whole genome shotgun (WGS) entry which is preliminary data.</text>
</comment>
<proteinExistence type="predicted"/>
<accession>A0A815FL28</accession>
<evidence type="ECO:0000313" key="4">
    <source>
        <dbReference type="EMBL" id="CAF1328267.1"/>
    </source>
</evidence>
<keyword evidence="1" id="KW-1133">Transmembrane helix</keyword>
<evidence type="ECO:0000313" key="6">
    <source>
        <dbReference type="Proteomes" id="UP000663852"/>
    </source>
</evidence>
<feature type="chain" id="PRO_5036227459" evidence="2">
    <location>
        <begin position="20"/>
        <end position="384"/>
    </location>
</feature>
<dbReference type="SUPFAM" id="SSF101898">
    <property type="entry name" value="NHL repeat"/>
    <property type="match status" value="1"/>
</dbReference>
<dbReference type="InterPro" id="IPR011042">
    <property type="entry name" value="6-blade_b-propeller_TolB-like"/>
</dbReference>
<dbReference type="EMBL" id="CAJNOR010002623">
    <property type="protein sequence ID" value="CAF1319714.1"/>
    <property type="molecule type" value="Genomic_DNA"/>
</dbReference>
<evidence type="ECO:0000256" key="2">
    <source>
        <dbReference type="SAM" id="SignalP"/>
    </source>
</evidence>
<keyword evidence="1" id="KW-0812">Transmembrane</keyword>
<protein>
    <submittedName>
        <fullName evidence="4">Uncharacterized protein</fullName>
    </submittedName>
</protein>